<evidence type="ECO:0000313" key="6">
    <source>
        <dbReference type="EMBL" id="ALE15831.1"/>
    </source>
</evidence>
<keyword evidence="3" id="KW-0998">Cell outer membrane</keyword>
<keyword evidence="2" id="KW-0472">Membrane</keyword>
<evidence type="ECO:0000256" key="3">
    <source>
        <dbReference type="ARBA" id="ARBA00023237"/>
    </source>
</evidence>
<dbReference type="PATRIC" id="fig|361183.4.peg.513"/>
<feature type="compositionally biased region" description="Low complexity" evidence="4">
    <location>
        <begin position="628"/>
        <end position="648"/>
    </location>
</feature>
<reference evidence="6 7" key="1">
    <citation type="submission" date="2015-09" db="EMBL/GenBank/DDBJ databases">
        <title>Complete genome sequence of a benzo[a]pyrene-degrading bacterium Altererythrobacter epoxidivorans CGMCC 1.7731T.</title>
        <authorList>
            <person name="Li Z."/>
            <person name="Cheng H."/>
            <person name="Huo Y."/>
            <person name="Xu X."/>
        </authorList>
    </citation>
    <scope>NUCLEOTIDE SEQUENCE [LARGE SCALE GENOMIC DNA]</scope>
    <source>
        <strain evidence="6 7">CGMCC 1.7731</strain>
    </source>
</reference>
<dbReference type="PANTHER" id="PTHR47234">
    <property type="match status" value="1"/>
</dbReference>
<name>A0A0M5L2A7_9SPHN</name>
<protein>
    <submittedName>
        <fullName evidence="6">Uncharacterized protein</fullName>
    </submittedName>
</protein>
<dbReference type="Gene3D" id="2.170.130.10">
    <property type="entry name" value="TonB-dependent receptor, plug domain"/>
    <property type="match status" value="1"/>
</dbReference>
<proteinExistence type="predicted"/>
<organism evidence="6 7">
    <name type="scientific">Altererythrobacter epoxidivorans</name>
    <dbReference type="NCBI Taxonomy" id="361183"/>
    <lineage>
        <taxon>Bacteria</taxon>
        <taxon>Pseudomonadati</taxon>
        <taxon>Pseudomonadota</taxon>
        <taxon>Alphaproteobacteria</taxon>
        <taxon>Sphingomonadales</taxon>
        <taxon>Erythrobacteraceae</taxon>
        <taxon>Altererythrobacter</taxon>
    </lineage>
</organism>
<evidence type="ECO:0000256" key="1">
    <source>
        <dbReference type="ARBA" id="ARBA00004442"/>
    </source>
</evidence>
<evidence type="ECO:0000313" key="7">
    <source>
        <dbReference type="Proteomes" id="UP000057938"/>
    </source>
</evidence>
<feature type="signal peptide" evidence="5">
    <location>
        <begin position="1"/>
        <end position="22"/>
    </location>
</feature>
<gene>
    <name evidence="6" type="ORF">AMC99_00521</name>
</gene>
<dbReference type="InterPro" id="IPR036942">
    <property type="entry name" value="Beta-barrel_TonB_sf"/>
</dbReference>
<dbReference type="AlphaFoldDB" id="A0A0M5L2A7"/>
<keyword evidence="7" id="KW-1185">Reference proteome</keyword>
<accession>A0A0M5L2A7</accession>
<feature type="region of interest" description="Disordered" evidence="4">
    <location>
        <begin position="738"/>
        <end position="774"/>
    </location>
</feature>
<evidence type="ECO:0000256" key="5">
    <source>
        <dbReference type="SAM" id="SignalP"/>
    </source>
</evidence>
<dbReference type="OrthoDB" id="7224136at2"/>
<dbReference type="InterPro" id="IPR037066">
    <property type="entry name" value="Plug_dom_sf"/>
</dbReference>
<dbReference type="Proteomes" id="UP000057938">
    <property type="component" value="Chromosome"/>
</dbReference>
<comment type="subcellular location">
    <subcellularLocation>
        <location evidence="1">Cell outer membrane</location>
    </subcellularLocation>
</comment>
<dbReference type="Gene3D" id="2.40.170.20">
    <property type="entry name" value="TonB-dependent receptor, beta-barrel domain"/>
    <property type="match status" value="1"/>
</dbReference>
<keyword evidence="5" id="KW-0732">Signal</keyword>
<feature type="compositionally biased region" description="Low complexity" evidence="4">
    <location>
        <begin position="741"/>
        <end position="756"/>
    </location>
</feature>
<dbReference type="PANTHER" id="PTHR47234:SF3">
    <property type="entry name" value="SECRETIN_TONB SHORT N-TERMINAL DOMAIN-CONTAINING PROTEIN"/>
    <property type="match status" value="1"/>
</dbReference>
<dbReference type="RefSeq" id="WP_061922392.1">
    <property type="nucleotide sequence ID" value="NZ_CP012669.1"/>
</dbReference>
<dbReference type="SUPFAM" id="SSF56935">
    <property type="entry name" value="Porins"/>
    <property type="match status" value="2"/>
</dbReference>
<feature type="region of interest" description="Disordered" evidence="4">
    <location>
        <begin position="623"/>
        <end position="659"/>
    </location>
</feature>
<feature type="chain" id="PRO_5005804758" evidence="5">
    <location>
        <begin position="23"/>
        <end position="938"/>
    </location>
</feature>
<evidence type="ECO:0000256" key="4">
    <source>
        <dbReference type="SAM" id="MobiDB-lite"/>
    </source>
</evidence>
<dbReference type="STRING" id="361183.AMC99_00521"/>
<evidence type="ECO:0000256" key="2">
    <source>
        <dbReference type="ARBA" id="ARBA00023136"/>
    </source>
</evidence>
<feature type="compositionally biased region" description="Gly residues" evidence="4">
    <location>
        <begin position="757"/>
        <end position="774"/>
    </location>
</feature>
<dbReference type="EMBL" id="CP012669">
    <property type="protein sequence ID" value="ALE15831.1"/>
    <property type="molecule type" value="Genomic_DNA"/>
</dbReference>
<dbReference type="GO" id="GO:0009279">
    <property type="term" value="C:cell outer membrane"/>
    <property type="evidence" value="ECO:0007669"/>
    <property type="project" value="UniProtKB-SubCell"/>
</dbReference>
<sequence length="938" mass="100406">MKWQTRLALGTALASLSSPALYAQTTADDSSVDDDTLPSNAIVVTGERLRGQLQVEQAPVLELNEEDIAAVGATSIQELLEAISPQTGSSRGRGGGAPPVLLLNGIRIGSFREMRSFPPEAIAKVEVMPEEVAQKFGYPPDRRVVNMILKENFASNEIELEFEGPDRGGYNAFEQEATLLRIKDGGRFNVNISANEVTALTEGERDVLQAEGTQSDIAGDPDPADYRTLVPRSFEFELTGNWAKALMDSGSSLSLNATYEHSDSTSLSGLNSVILTDPNNAQAFRTFGANDPLERRSSSDSFSAAASWSKPLGDFQMTVTSDAVYTDSKTEIDRRADVTALQDAALAGDLALDGALPVDAYNGYDVSGSKIYTSVNKATLRGSLADLPAGELSATFDAGFDWKRIDSSDTRTLSDSSVTRRRLNSGVNVVVPIAEAGAAWGAIGDLSANFGAGFEDLSDFGMLYDWSAGLTWSLTDGLTLSGTYIAADSAPSISQLGNPVVETLNVPVYDFVNGETVLATVISGGNPDLVEESQRDWKFNATWELPFWESTSLSVDYIRNRSRNVSSSFPVLTAAIEQAFPDRVTRDNTGQLVQIDRRPVTFARGKAERLVFGLTTRGSFGKAKAAESEAPSRPAPAAAESAPEAGQRRGPGFGAGGMPSEEQRAAFMRFRERVCADDGADMLMRLAEAVDRGDDLSVDFPGFDAERASQMVSRLRGEDGKIDPARVAQLRERLCSFDPSAMGRGAPGGTTAASAPSGGGAPSGGRGGGRGAMFGRGDDGRGRYFVNLSHTLELENTVLIAEGLPELDLLDGDATGETGQARHSTSLEVGIFRQGKGMRLSGRYTGKARIDGTGLPGSSDLFFSDLATLDLRVFADLGQVFDKEEGFLKNLRLSFRADNIFDGRRKVTDETGAVPISYQPFLIDPTGRYLGIDIRKMF</sequence>
<dbReference type="KEGG" id="aep:AMC99_00521"/>